<organism evidence="3 4">
    <name type="scientific">Devosia algicola</name>
    <dbReference type="NCBI Taxonomy" id="3026418"/>
    <lineage>
        <taxon>Bacteria</taxon>
        <taxon>Pseudomonadati</taxon>
        <taxon>Pseudomonadota</taxon>
        <taxon>Alphaproteobacteria</taxon>
        <taxon>Hyphomicrobiales</taxon>
        <taxon>Devosiaceae</taxon>
        <taxon>Devosia</taxon>
    </lineage>
</organism>
<dbReference type="InterPro" id="IPR058787">
    <property type="entry name" value="ApnL_M"/>
</dbReference>
<dbReference type="RefSeq" id="WP_282217707.1">
    <property type="nucleotide sequence ID" value="NZ_CP118246.1"/>
</dbReference>
<proteinExistence type="predicted"/>
<evidence type="ECO:0000259" key="1">
    <source>
        <dbReference type="Pfam" id="PF25838"/>
    </source>
</evidence>
<gene>
    <name evidence="3" type="ORF">PSQ19_10610</name>
</gene>
<accession>A0ABY7YJ68</accession>
<dbReference type="Pfam" id="PF25839">
    <property type="entry name" value="Apionate_lact_C"/>
    <property type="match status" value="1"/>
</dbReference>
<dbReference type="InterPro" id="IPR058789">
    <property type="entry name" value="ApnL_C"/>
</dbReference>
<keyword evidence="4" id="KW-1185">Reference proteome</keyword>
<dbReference type="Proteomes" id="UP001220530">
    <property type="component" value="Chromosome"/>
</dbReference>
<feature type="domain" description="D-apionate lactonase C-terminal" evidence="2">
    <location>
        <begin position="169"/>
        <end position="237"/>
    </location>
</feature>
<feature type="domain" description="D-apionate lactonase TIM barrel" evidence="1">
    <location>
        <begin position="1"/>
        <end position="150"/>
    </location>
</feature>
<dbReference type="Pfam" id="PF25838">
    <property type="entry name" value="Apionate_lact_M"/>
    <property type="match status" value="1"/>
</dbReference>
<dbReference type="EMBL" id="CP118246">
    <property type="protein sequence ID" value="WDR01296.1"/>
    <property type="molecule type" value="Genomic_DNA"/>
</dbReference>
<evidence type="ECO:0000259" key="2">
    <source>
        <dbReference type="Pfam" id="PF25839"/>
    </source>
</evidence>
<protein>
    <submittedName>
        <fullName evidence="3">Uncharacterized protein</fullName>
    </submittedName>
</protein>
<evidence type="ECO:0000313" key="3">
    <source>
        <dbReference type="EMBL" id="WDR01296.1"/>
    </source>
</evidence>
<evidence type="ECO:0000313" key="4">
    <source>
        <dbReference type="Proteomes" id="UP001220530"/>
    </source>
</evidence>
<reference evidence="3 4" key="1">
    <citation type="submission" date="2023-02" db="EMBL/GenBank/DDBJ databases">
        <title>Devosia algicola sp. nov., isolated from the phycosphere of marine algae.</title>
        <authorList>
            <person name="Kim J.M."/>
            <person name="Lee J.K."/>
            <person name="Choi B.J."/>
            <person name="Bayburt H."/>
            <person name="Jeon C.O."/>
        </authorList>
    </citation>
    <scope>NUCLEOTIDE SEQUENCE [LARGE SCALE GENOMIC DNA]</scope>
    <source>
        <strain evidence="3 4">G20-9</strain>
    </source>
</reference>
<sequence>MLTNFTEFNRCRPDPSTVDYVTHGTTAIVHAADDLSVFQTLEALPQIFESAHGLAPGKPYRLGLTSIGARSNPYGTTLTPNPGRKRLTLTDWDPRANALFGAAWLVGVAAAAADADIELLTLAGAGGPFGVLRGPGKVAPSFHVLSRLSLMQQHRRLHAKVSDPNIYVVATTSDKRASIIVANGCAQPKQIQLTSSGRVAILDAGTVPSAASADWVERSLAAQSGLLDLQPYAVAFIELDALEETS</sequence>
<name>A0ABY7YJ68_9HYPH</name>